<dbReference type="GO" id="GO:0010181">
    <property type="term" value="F:FMN binding"/>
    <property type="evidence" value="ECO:0007669"/>
    <property type="project" value="InterPro"/>
</dbReference>
<dbReference type="PANTHER" id="PTHR28243:SF1">
    <property type="entry name" value="PYRIDOXAMINE 5'-PHOSPHATE OXIDASE ALR4036 FAMILY FMN-BINDING DOMAIN-CONTAINING PROTEIN"/>
    <property type="match status" value="1"/>
</dbReference>
<evidence type="ECO:0000313" key="4">
    <source>
        <dbReference type="Proteomes" id="UP001369815"/>
    </source>
</evidence>
<dbReference type="Pfam" id="PF12766">
    <property type="entry name" value="Pyridox_oxase_2"/>
    <property type="match status" value="1"/>
</dbReference>
<dbReference type="EMBL" id="JBANMG010000010">
    <property type="protein sequence ID" value="KAK6948523.1"/>
    <property type="molecule type" value="Genomic_DNA"/>
</dbReference>
<name>A0AAX6M7T1_9PEZI</name>
<dbReference type="PANTHER" id="PTHR28243">
    <property type="entry name" value="AGL049CP"/>
    <property type="match status" value="1"/>
</dbReference>
<sequence>MPTSTSSPPLGPAPWRKLFLEHVQAMSSPEFTLSTVRKISSLEGTVYSPRARTCVFRGLFAGLPVNPKNDAELNPDVYETDFPTFTTDCRMDKMAELFGVEQETDDDNGKEKKEIRGSGGGAPVEAVFWVKETGTQWRVRGKAYVLAPDVEGSPEGKEVITLLTERMRRRKDNSSSGEEWSFSREITAHFGNLSPLMRGSFRNPPPGTPVALPVGDDRLKLGQKVTDLEDEVARANFRVVVIVPEGVDRTDLSDPERGRRWLYTFVGRKSGKQSTVPGGVVEEGWEKVEVWP</sequence>
<dbReference type="InterPro" id="IPR024624">
    <property type="entry name" value="Pyridox_Oxase_Alr4036_FMN-bd"/>
</dbReference>
<evidence type="ECO:0000256" key="1">
    <source>
        <dbReference type="SAM" id="MobiDB-lite"/>
    </source>
</evidence>
<protein>
    <recommendedName>
        <fullName evidence="2">Pyridoxamine 5'-phosphate oxidase Alr4036 family FMN-binding domain-containing protein</fullName>
    </recommendedName>
</protein>
<keyword evidence="4" id="KW-1185">Reference proteome</keyword>
<dbReference type="AlphaFoldDB" id="A0AAX6M7T1"/>
<proteinExistence type="predicted"/>
<accession>A0AAX6M7T1</accession>
<feature type="compositionally biased region" description="Basic and acidic residues" evidence="1">
    <location>
        <begin position="107"/>
        <end position="116"/>
    </location>
</feature>
<dbReference type="SUPFAM" id="SSF50475">
    <property type="entry name" value="FMN-binding split barrel"/>
    <property type="match status" value="1"/>
</dbReference>
<dbReference type="Proteomes" id="UP001369815">
    <property type="component" value="Unassembled WGS sequence"/>
</dbReference>
<feature type="region of interest" description="Disordered" evidence="1">
    <location>
        <begin position="100"/>
        <end position="120"/>
    </location>
</feature>
<dbReference type="InterPro" id="IPR012349">
    <property type="entry name" value="Split_barrel_FMN-bd"/>
</dbReference>
<gene>
    <name evidence="3" type="ORF">Daesc_010291</name>
</gene>
<organism evidence="3 4">
    <name type="scientific">Daldinia eschscholtzii</name>
    <dbReference type="NCBI Taxonomy" id="292717"/>
    <lineage>
        <taxon>Eukaryota</taxon>
        <taxon>Fungi</taxon>
        <taxon>Dikarya</taxon>
        <taxon>Ascomycota</taxon>
        <taxon>Pezizomycotina</taxon>
        <taxon>Sordariomycetes</taxon>
        <taxon>Xylariomycetidae</taxon>
        <taxon>Xylariales</taxon>
        <taxon>Hypoxylaceae</taxon>
        <taxon>Daldinia</taxon>
    </lineage>
</organism>
<feature type="domain" description="Pyridoxamine 5'-phosphate oxidase Alr4036 family FMN-binding" evidence="2">
    <location>
        <begin position="13"/>
        <end position="146"/>
    </location>
</feature>
<evidence type="ECO:0000313" key="3">
    <source>
        <dbReference type="EMBL" id="KAK6948523.1"/>
    </source>
</evidence>
<evidence type="ECO:0000259" key="2">
    <source>
        <dbReference type="Pfam" id="PF12766"/>
    </source>
</evidence>
<comment type="caution">
    <text evidence="3">The sequence shown here is derived from an EMBL/GenBank/DDBJ whole genome shotgun (WGS) entry which is preliminary data.</text>
</comment>
<dbReference type="Gene3D" id="2.30.110.10">
    <property type="entry name" value="Electron Transport, Fmn-binding Protein, Chain A"/>
    <property type="match status" value="1"/>
</dbReference>
<reference evidence="3 4" key="1">
    <citation type="journal article" date="2024" name="Front Chem Biol">
        <title>Unveiling the potential of Daldinia eschscholtzii MFLUCC 19-0629 through bioactivity and bioinformatics studies for enhanced sustainable agriculture production.</title>
        <authorList>
            <person name="Brooks S."/>
            <person name="Weaver J.A."/>
            <person name="Klomchit A."/>
            <person name="Alharthi S.A."/>
            <person name="Onlamun T."/>
            <person name="Nurani R."/>
            <person name="Vong T.K."/>
            <person name="Alberti F."/>
            <person name="Greco C."/>
        </authorList>
    </citation>
    <scope>NUCLEOTIDE SEQUENCE [LARGE SCALE GENOMIC DNA]</scope>
    <source>
        <strain evidence="3">MFLUCC 19-0629</strain>
    </source>
</reference>